<sequence>MAEKIDFKKVLDGYRARPSEFRLLRMPATRYLMIDGHGDPNLAPSYTQALETIYPVAYKLKFSSKQNGRDYVVPPLEGLWWADNMESFTTQRDKSQWYWTLMLMVPDWITAEEVQAAVLAAVSKRRLPSIDKMRLEELDEGECVQTLHLGAYDDEGPVLEQMHKDFILGQGLRLSGKHHEIYLGDPRKVAPERLRTILRQPVASL</sequence>
<dbReference type="SUPFAM" id="SSF55136">
    <property type="entry name" value="Probable bacterial effector-binding domain"/>
    <property type="match status" value="1"/>
</dbReference>
<dbReference type="Pfam" id="PF06445">
    <property type="entry name" value="GyrI-like"/>
    <property type="match status" value="1"/>
</dbReference>
<gene>
    <name evidence="2" type="ORF">D3791_00445</name>
</gene>
<evidence type="ECO:0000313" key="3">
    <source>
        <dbReference type="Proteomes" id="UP000502331"/>
    </source>
</evidence>
<keyword evidence="3" id="KW-1185">Reference proteome</keyword>
<name>A0A6H0SQH1_9MICC</name>
<dbReference type="PIRSF" id="PIRSF031644">
    <property type="entry name" value="UCP031644"/>
    <property type="match status" value="1"/>
</dbReference>
<protein>
    <recommendedName>
        <fullName evidence="1">GyrI-like small molecule binding domain-containing protein</fullName>
    </recommendedName>
</protein>
<dbReference type="Proteomes" id="UP000502331">
    <property type="component" value="Chromosome"/>
</dbReference>
<evidence type="ECO:0000313" key="2">
    <source>
        <dbReference type="EMBL" id="QIV88595.1"/>
    </source>
</evidence>
<dbReference type="AlphaFoldDB" id="A0A6H0SQH1"/>
<evidence type="ECO:0000259" key="1">
    <source>
        <dbReference type="Pfam" id="PF06445"/>
    </source>
</evidence>
<dbReference type="InterPro" id="IPR011256">
    <property type="entry name" value="Reg_factor_effector_dom_sf"/>
</dbReference>
<organism evidence="2 3">
    <name type="scientific">Glutamicibacter mishrai</name>
    <dbReference type="NCBI Taxonomy" id="1775880"/>
    <lineage>
        <taxon>Bacteria</taxon>
        <taxon>Bacillati</taxon>
        <taxon>Actinomycetota</taxon>
        <taxon>Actinomycetes</taxon>
        <taxon>Micrococcales</taxon>
        <taxon>Micrococcaceae</taxon>
        <taxon>Glutamicibacter</taxon>
    </lineage>
</organism>
<dbReference type="Gene3D" id="3.20.80.10">
    <property type="entry name" value="Regulatory factor, effector binding domain"/>
    <property type="match status" value="1"/>
</dbReference>
<reference evidence="2 3" key="1">
    <citation type="submission" date="2018-09" db="EMBL/GenBank/DDBJ databases">
        <title>Glutamicibacter mishrai S5-52T (LMG 29155T = KCTC 39846T).</title>
        <authorList>
            <person name="Das S.K."/>
        </authorList>
    </citation>
    <scope>NUCLEOTIDE SEQUENCE [LARGE SCALE GENOMIC DNA]</scope>
    <source>
        <strain evidence="2 3">S5-52</strain>
    </source>
</reference>
<dbReference type="RefSeq" id="WP_028268554.1">
    <property type="nucleotide sequence ID" value="NZ_CP032549.1"/>
</dbReference>
<dbReference type="InterPro" id="IPR008319">
    <property type="entry name" value="GyrI-like_CCH_Lin2189-like"/>
</dbReference>
<feature type="domain" description="GyrI-like small molecule binding" evidence="1">
    <location>
        <begin position="20"/>
        <end position="198"/>
    </location>
</feature>
<dbReference type="InterPro" id="IPR029442">
    <property type="entry name" value="GyrI-like"/>
</dbReference>
<dbReference type="EMBL" id="CP032549">
    <property type="protein sequence ID" value="QIV88595.1"/>
    <property type="molecule type" value="Genomic_DNA"/>
</dbReference>
<proteinExistence type="predicted"/>
<accession>A0A6H0SQH1</accession>